<dbReference type="CDD" id="cd02847">
    <property type="entry name" value="E_set_Chitobiase_C"/>
    <property type="match status" value="1"/>
</dbReference>
<reference evidence="11 12" key="1">
    <citation type="journal article" date="2019" name="Nat. Med.">
        <title>A library of human gut bacterial isolates paired with longitudinal multiomics data enables mechanistic microbiome research.</title>
        <authorList>
            <person name="Poyet M."/>
            <person name="Groussin M."/>
            <person name="Gibbons S.M."/>
            <person name="Avila-Pacheco J."/>
            <person name="Jiang X."/>
            <person name="Kearney S.M."/>
            <person name="Perrotta A.R."/>
            <person name="Berdy B."/>
            <person name="Zhao S."/>
            <person name="Lieberman T.D."/>
            <person name="Swanson P.K."/>
            <person name="Smith M."/>
            <person name="Roesemann S."/>
            <person name="Alexander J.E."/>
            <person name="Rich S.A."/>
            <person name="Livny J."/>
            <person name="Vlamakis H."/>
            <person name="Clish C."/>
            <person name="Bullock K."/>
            <person name="Deik A."/>
            <person name="Scott J."/>
            <person name="Pierce K.A."/>
            <person name="Xavier R.J."/>
            <person name="Alm E.J."/>
        </authorList>
    </citation>
    <scope>NUCLEOTIDE SEQUENCE [LARGE SCALE GENOMIC DNA]</scope>
    <source>
        <strain evidence="11 12">BIOML-A21</strain>
    </source>
</reference>
<dbReference type="SUPFAM" id="SSF81296">
    <property type="entry name" value="E set domains"/>
    <property type="match status" value="1"/>
</dbReference>
<feature type="active site" description="Proton donor" evidence="8">
    <location>
        <position position="517"/>
    </location>
</feature>
<keyword evidence="4 11" id="KW-0378">Hydrolase</keyword>
<accession>A0A7J5GVQ8</accession>
<evidence type="ECO:0000313" key="12">
    <source>
        <dbReference type="Proteomes" id="UP000442334"/>
    </source>
</evidence>
<dbReference type="EMBL" id="WCUA01000033">
    <property type="protein sequence ID" value="KAB4181667.1"/>
    <property type="molecule type" value="Genomic_DNA"/>
</dbReference>
<name>A0A7J5GVQ8_BACUN</name>
<dbReference type="SMART" id="SM01081">
    <property type="entry name" value="CHB_HEX"/>
    <property type="match status" value="1"/>
</dbReference>
<dbReference type="Pfam" id="PF00728">
    <property type="entry name" value="Glyco_hydro_20"/>
    <property type="match status" value="1"/>
</dbReference>
<dbReference type="InterPro" id="IPR004867">
    <property type="entry name" value="CHB_C_dom"/>
</dbReference>
<dbReference type="Pfam" id="PF03174">
    <property type="entry name" value="CHB_HEX_C"/>
    <property type="match status" value="1"/>
</dbReference>
<feature type="domain" description="Chitobiase/beta-hexosaminidases N-terminal" evidence="10">
    <location>
        <begin position="30"/>
        <end position="182"/>
    </location>
</feature>
<keyword evidence="5" id="KW-0326">Glycosidase</keyword>
<feature type="chain" id="PRO_5029781657" description="beta-N-acetylhexosaminidase" evidence="9">
    <location>
        <begin position="21"/>
        <end position="835"/>
    </location>
</feature>
<dbReference type="Proteomes" id="UP000442334">
    <property type="component" value="Unassembled WGS sequence"/>
</dbReference>
<dbReference type="Gene3D" id="2.60.40.10">
    <property type="entry name" value="Immunoglobulins"/>
    <property type="match status" value="1"/>
</dbReference>
<sequence>MRILKLPLAGLLFCVMALFAGCKTSNEPKAPVALTWEMGASDIEPGYYENTFILKNISQKPLKKNWTIYYSQLPRGVKQEGASEVKVEVVNGNFFKMYPTDEFASLAPGDSMRITFLCTYKLDRNSHVPEGTYWVETVDGKEGSPLPVALKALPLPSPESMSGYPDATKIYESNLRLAGAPALVQSDILPSVKKAVAIEGDNVVLEGKVALAFPENFAGEAKLLKEKLTGLYGLEVVGNASVKIVLEELLDRKEAVNDEYYTINIGDNLIKISAATPHGIFNGTQTLLSMLKDKQTPYLLEAVSIRDYPDLAYRGQMIDIARNFTAPENLKKLVDIFASYKLNVLHFHFCDDEAWRLEIPGLEELTAVGSRRGHTTDESQCLYPCYDGGGYDPDAKTVGNGYYSREEFIDLLKYAAERHVRIVPEIESPGHARAAIVSMKARYNKYFETDPGKATEYMLSEPEDTSRYVSVQYYTDNVMNVALPSTYRFMEKVIQELNAMYQEAGLSLYTVHLGGDEVPRGVWMGSPKCQELMKEKGMTKAHDLSEYFITQMADVMQKNGLKFSGWQEVALGHTEEAHQQLRGQAAGVYCWNTVPGSDEVVYQTANNGYPVILCNVGNFYMDMAYNGHPDERGLDWGGYVDESVSFSMLPFSIYRSLRVDMAGNPIDLNNAEKGKTALTEIGKKHIMGVQGQLFAETIRSFDGVEYLLFPKILGLAERGWNAHPAWENLSDIREEQAFNQALALYYEKISKSEMPYWAKNGINFRLPQPGLLVKDGNLYANVAIDGAEVRYTTDGSEPTAQSTLWKEPVKCGSLVVKAKTFYQGKESLTIILNVE</sequence>
<dbReference type="InterPro" id="IPR015882">
    <property type="entry name" value="HEX_bac_N"/>
</dbReference>
<evidence type="ECO:0000256" key="3">
    <source>
        <dbReference type="ARBA" id="ARBA00012663"/>
    </source>
</evidence>
<comment type="catalytic activity">
    <reaction evidence="1">
        <text>Hydrolysis of terminal non-reducing N-acetyl-D-hexosamine residues in N-acetyl-beta-D-hexosaminides.</text>
        <dbReference type="EC" id="3.2.1.52"/>
    </reaction>
</comment>
<dbReference type="GO" id="GO:0030203">
    <property type="term" value="P:glycosaminoglycan metabolic process"/>
    <property type="evidence" value="ECO:0007669"/>
    <property type="project" value="TreeGrafter"/>
</dbReference>
<comment type="caution">
    <text evidence="11">The sequence shown here is derived from an EMBL/GenBank/DDBJ whole genome shotgun (WGS) entry which is preliminary data.</text>
</comment>
<evidence type="ECO:0000313" key="11">
    <source>
        <dbReference type="EMBL" id="KAB4181667.1"/>
    </source>
</evidence>
<feature type="signal peptide" evidence="9">
    <location>
        <begin position="1"/>
        <end position="20"/>
    </location>
</feature>
<evidence type="ECO:0000259" key="10">
    <source>
        <dbReference type="SMART" id="SM01081"/>
    </source>
</evidence>
<dbReference type="InterPro" id="IPR015883">
    <property type="entry name" value="Glyco_hydro_20_cat"/>
</dbReference>
<dbReference type="InterPro" id="IPR008965">
    <property type="entry name" value="CBM2/CBM3_carb-bd_dom_sf"/>
</dbReference>
<dbReference type="Gene3D" id="3.30.379.10">
    <property type="entry name" value="Chitobiase/beta-hexosaminidase domain 2-like"/>
    <property type="match status" value="1"/>
</dbReference>
<evidence type="ECO:0000256" key="1">
    <source>
        <dbReference type="ARBA" id="ARBA00001231"/>
    </source>
</evidence>
<gene>
    <name evidence="11" type="ORF">GAQ34_20090</name>
</gene>
<dbReference type="AlphaFoldDB" id="A0A7J5GVQ8"/>
<dbReference type="InterPro" id="IPR013783">
    <property type="entry name" value="Ig-like_fold"/>
</dbReference>
<organism evidence="11 12">
    <name type="scientific">Bacteroides uniformis</name>
    <dbReference type="NCBI Taxonomy" id="820"/>
    <lineage>
        <taxon>Bacteria</taxon>
        <taxon>Pseudomonadati</taxon>
        <taxon>Bacteroidota</taxon>
        <taxon>Bacteroidia</taxon>
        <taxon>Bacteroidales</taxon>
        <taxon>Bacteroidaceae</taxon>
        <taxon>Bacteroides</taxon>
    </lineage>
</organism>
<evidence type="ECO:0000256" key="9">
    <source>
        <dbReference type="SAM" id="SignalP"/>
    </source>
</evidence>
<evidence type="ECO:0000256" key="5">
    <source>
        <dbReference type="ARBA" id="ARBA00023295"/>
    </source>
</evidence>
<dbReference type="EC" id="3.2.1.52" evidence="3"/>
<dbReference type="InterPro" id="IPR014756">
    <property type="entry name" value="Ig_E-set"/>
</dbReference>
<dbReference type="GO" id="GO:0004563">
    <property type="term" value="F:beta-N-acetylhexosaminidase activity"/>
    <property type="evidence" value="ECO:0007669"/>
    <property type="project" value="UniProtKB-EC"/>
</dbReference>
<dbReference type="SUPFAM" id="SSF49384">
    <property type="entry name" value="Carbohydrate-binding domain"/>
    <property type="match status" value="1"/>
</dbReference>
<dbReference type="SUPFAM" id="SSF51445">
    <property type="entry name" value="(Trans)glycosidases"/>
    <property type="match status" value="1"/>
</dbReference>
<comment type="similarity">
    <text evidence="2">Belongs to the glycosyl hydrolase 20 family.</text>
</comment>
<evidence type="ECO:0000256" key="8">
    <source>
        <dbReference type="PIRSR" id="PIRSR625705-1"/>
    </source>
</evidence>
<dbReference type="PROSITE" id="PS51257">
    <property type="entry name" value="PROKAR_LIPOPROTEIN"/>
    <property type="match status" value="1"/>
</dbReference>
<dbReference type="InterPro" id="IPR012291">
    <property type="entry name" value="CBM2_carb-bd_dom_sf"/>
</dbReference>
<dbReference type="GO" id="GO:0030247">
    <property type="term" value="F:polysaccharide binding"/>
    <property type="evidence" value="ECO:0007669"/>
    <property type="project" value="InterPro"/>
</dbReference>
<dbReference type="GO" id="GO:0005975">
    <property type="term" value="P:carbohydrate metabolic process"/>
    <property type="evidence" value="ECO:0007669"/>
    <property type="project" value="InterPro"/>
</dbReference>
<dbReference type="PANTHER" id="PTHR22600:SF57">
    <property type="entry name" value="BETA-N-ACETYLHEXOSAMINIDASE"/>
    <property type="match status" value="1"/>
</dbReference>
<dbReference type="InterPro" id="IPR025705">
    <property type="entry name" value="Beta_hexosaminidase_sua/sub"/>
</dbReference>
<dbReference type="InterPro" id="IPR017853">
    <property type="entry name" value="GH"/>
</dbReference>
<evidence type="ECO:0000256" key="2">
    <source>
        <dbReference type="ARBA" id="ARBA00006285"/>
    </source>
</evidence>
<dbReference type="GO" id="GO:0016020">
    <property type="term" value="C:membrane"/>
    <property type="evidence" value="ECO:0007669"/>
    <property type="project" value="TreeGrafter"/>
</dbReference>
<proteinExistence type="inferred from homology"/>
<dbReference type="Pfam" id="PF03173">
    <property type="entry name" value="CHB_HEX"/>
    <property type="match status" value="1"/>
</dbReference>
<dbReference type="RefSeq" id="WP_151858627.1">
    <property type="nucleotide sequence ID" value="NZ_WCTZ01000017.1"/>
</dbReference>
<dbReference type="PANTHER" id="PTHR22600">
    <property type="entry name" value="BETA-HEXOSAMINIDASE"/>
    <property type="match status" value="1"/>
</dbReference>
<dbReference type="PRINTS" id="PR00738">
    <property type="entry name" value="GLHYDRLASE20"/>
</dbReference>
<dbReference type="Pfam" id="PF02838">
    <property type="entry name" value="Glyco_hydro_20b"/>
    <property type="match status" value="1"/>
</dbReference>
<dbReference type="Gene3D" id="2.60.40.290">
    <property type="match status" value="1"/>
</dbReference>
<dbReference type="InterPro" id="IPR004866">
    <property type="entry name" value="CHB/HEX_N_dom"/>
</dbReference>
<evidence type="ECO:0000256" key="6">
    <source>
        <dbReference type="ARBA" id="ARBA00030512"/>
    </source>
</evidence>
<evidence type="ECO:0000256" key="4">
    <source>
        <dbReference type="ARBA" id="ARBA00022801"/>
    </source>
</evidence>
<dbReference type="Gene3D" id="3.20.20.80">
    <property type="entry name" value="Glycosidases"/>
    <property type="match status" value="1"/>
</dbReference>
<evidence type="ECO:0000256" key="7">
    <source>
        <dbReference type="ARBA" id="ARBA00033000"/>
    </source>
</evidence>
<keyword evidence="9" id="KW-0732">Signal</keyword>
<dbReference type="SUPFAM" id="SSF55545">
    <property type="entry name" value="beta-N-acetylhexosaminidase-like domain"/>
    <property type="match status" value="1"/>
</dbReference>
<protein>
    <recommendedName>
        <fullName evidence="3">beta-N-acetylhexosaminidase</fullName>
        <ecNumber evidence="3">3.2.1.52</ecNumber>
    </recommendedName>
    <alternativeName>
        <fullName evidence="6">Beta-N-acetylhexosaminidase</fullName>
    </alternativeName>
    <alternativeName>
        <fullName evidence="7">N-acetyl-beta-glucosaminidase</fullName>
    </alternativeName>
</protein>
<dbReference type="InterPro" id="IPR029018">
    <property type="entry name" value="Hex-like_dom2"/>
</dbReference>